<proteinExistence type="predicted"/>
<sequence length="63" mass="6820">MLMVFTSARCCRSITEDCSYSDDVDSAPDVVLVCGYHGSSRYVGEQLVEVEGRLPPVSSACVE</sequence>
<dbReference type="Proteomes" id="UP000828390">
    <property type="component" value="Unassembled WGS sequence"/>
</dbReference>
<evidence type="ECO:0000313" key="2">
    <source>
        <dbReference type="Proteomes" id="UP000828390"/>
    </source>
</evidence>
<reference evidence="1" key="1">
    <citation type="journal article" date="2019" name="bioRxiv">
        <title>The Genome of the Zebra Mussel, Dreissena polymorpha: A Resource for Invasive Species Research.</title>
        <authorList>
            <person name="McCartney M.A."/>
            <person name="Auch B."/>
            <person name="Kono T."/>
            <person name="Mallez S."/>
            <person name="Zhang Y."/>
            <person name="Obille A."/>
            <person name="Becker A."/>
            <person name="Abrahante J.E."/>
            <person name="Garbe J."/>
            <person name="Badalamenti J.P."/>
            <person name="Herman A."/>
            <person name="Mangelson H."/>
            <person name="Liachko I."/>
            <person name="Sullivan S."/>
            <person name="Sone E.D."/>
            <person name="Koren S."/>
            <person name="Silverstein K.A.T."/>
            <person name="Beckman K.B."/>
            <person name="Gohl D.M."/>
        </authorList>
    </citation>
    <scope>NUCLEOTIDE SEQUENCE</scope>
    <source>
        <strain evidence="1">Duluth1</strain>
        <tissue evidence="1">Whole animal</tissue>
    </source>
</reference>
<reference evidence="1" key="2">
    <citation type="submission" date="2020-11" db="EMBL/GenBank/DDBJ databases">
        <authorList>
            <person name="McCartney M.A."/>
            <person name="Auch B."/>
            <person name="Kono T."/>
            <person name="Mallez S."/>
            <person name="Becker A."/>
            <person name="Gohl D.M."/>
            <person name="Silverstein K.A.T."/>
            <person name="Koren S."/>
            <person name="Bechman K.B."/>
            <person name="Herman A."/>
            <person name="Abrahante J.E."/>
            <person name="Garbe J."/>
        </authorList>
    </citation>
    <scope>NUCLEOTIDE SEQUENCE</scope>
    <source>
        <strain evidence="1">Duluth1</strain>
        <tissue evidence="1">Whole animal</tissue>
    </source>
</reference>
<protein>
    <submittedName>
        <fullName evidence="1">Uncharacterized protein</fullName>
    </submittedName>
</protein>
<gene>
    <name evidence="1" type="ORF">DPMN_032417</name>
</gene>
<keyword evidence="2" id="KW-1185">Reference proteome</keyword>
<name>A0A9D4M455_DREPO</name>
<organism evidence="1 2">
    <name type="scientific">Dreissena polymorpha</name>
    <name type="common">Zebra mussel</name>
    <name type="synonym">Mytilus polymorpha</name>
    <dbReference type="NCBI Taxonomy" id="45954"/>
    <lineage>
        <taxon>Eukaryota</taxon>
        <taxon>Metazoa</taxon>
        <taxon>Spiralia</taxon>
        <taxon>Lophotrochozoa</taxon>
        <taxon>Mollusca</taxon>
        <taxon>Bivalvia</taxon>
        <taxon>Autobranchia</taxon>
        <taxon>Heteroconchia</taxon>
        <taxon>Euheterodonta</taxon>
        <taxon>Imparidentia</taxon>
        <taxon>Neoheterodontei</taxon>
        <taxon>Myida</taxon>
        <taxon>Dreissenoidea</taxon>
        <taxon>Dreissenidae</taxon>
        <taxon>Dreissena</taxon>
    </lineage>
</organism>
<evidence type="ECO:0000313" key="1">
    <source>
        <dbReference type="EMBL" id="KAH3869253.1"/>
    </source>
</evidence>
<dbReference type="AlphaFoldDB" id="A0A9D4M455"/>
<accession>A0A9D4M455</accession>
<dbReference type="EMBL" id="JAIWYP010000002">
    <property type="protein sequence ID" value="KAH3869253.1"/>
    <property type="molecule type" value="Genomic_DNA"/>
</dbReference>
<comment type="caution">
    <text evidence="1">The sequence shown here is derived from an EMBL/GenBank/DDBJ whole genome shotgun (WGS) entry which is preliminary data.</text>
</comment>